<accession>A0A0F9HTJ2</accession>
<evidence type="ECO:0000313" key="1">
    <source>
        <dbReference type="EMBL" id="KKM18467.1"/>
    </source>
</evidence>
<dbReference type="AlphaFoldDB" id="A0A0F9HTJ2"/>
<dbReference type="EMBL" id="LAZR01014216">
    <property type="protein sequence ID" value="KKM18467.1"/>
    <property type="molecule type" value="Genomic_DNA"/>
</dbReference>
<protein>
    <submittedName>
        <fullName evidence="1">Uncharacterized protein</fullName>
    </submittedName>
</protein>
<sequence length="403" mass="42428">MAGTAKDIQVSEIHQGPGDLWVIPTPPLDATPRLTLATDGTPDSVAHPACIHLGAIQSAITTTVKGAMAPIDLDQYDAPFDNYATNVDAKIEAEMAQTEMQKLQRALGVGVYSTGAGYKAVTFGGLLTVPTICLAAISAKRGSPLQHVISILFKSAAMAGFQIAIGRGAASTYKLEFLGLGDPDRTVGKQVGTVYETLTDAAGINPTPKDFSVAEIYQGPGDLWLIDPAPTDVAERVTIDSATLTPDATAHANSTHLGGTEGPITITVTPTIGQIRLDQFDSPVDVFVESIEAKIEAEMSQSDVEKMSRALAFGVFGEAAEYKQVTFGGTNQPATICVAVIAPKRTDTAKAIAACLYKVNSIEGIQVVMSRKQKSTYKVTFAGLLDPTRTAGRQMGVIQEMIA</sequence>
<organism evidence="1">
    <name type="scientific">marine sediment metagenome</name>
    <dbReference type="NCBI Taxonomy" id="412755"/>
    <lineage>
        <taxon>unclassified sequences</taxon>
        <taxon>metagenomes</taxon>
        <taxon>ecological metagenomes</taxon>
    </lineage>
</organism>
<name>A0A0F9HTJ2_9ZZZZ</name>
<gene>
    <name evidence="1" type="ORF">LCGC14_1665390</name>
</gene>
<comment type="caution">
    <text evidence="1">The sequence shown here is derived from an EMBL/GenBank/DDBJ whole genome shotgun (WGS) entry which is preliminary data.</text>
</comment>
<proteinExistence type="predicted"/>
<reference evidence="1" key="1">
    <citation type="journal article" date="2015" name="Nature">
        <title>Complex archaea that bridge the gap between prokaryotes and eukaryotes.</title>
        <authorList>
            <person name="Spang A."/>
            <person name="Saw J.H."/>
            <person name="Jorgensen S.L."/>
            <person name="Zaremba-Niedzwiedzka K."/>
            <person name="Martijn J."/>
            <person name="Lind A.E."/>
            <person name="van Eijk R."/>
            <person name="Schleper C."/>
            <person name="Guy L."/>
            <person name="Ettema T.J."/>
        </authorList>
    </citation>
    <scope>NUCLEOTIDE SEQUENCE</scope>
</reference>